<organism evidence="2 3">
    <name type="scientific">Cymbomonas tetramitiformis</name>
    <dbReference type="NCBI Taxonomy" id="36881"/>
    <lineage>
        <taxon>Eukaryota</taxon>
        <taxon>Viridiplantae</taxon>
        <taxon>Chlorophyta</taxon>
        <taxon>Pyramimonadophyceae</taxon>
        <taxon>Pyramimonadales</taxon>
        <taxon>Pyramimonadaceae</taxon>
        <taxon>Cymbomonas</taxon>
    </lineage>
</organism>
<feature type="compositionally biased region" description="Polar residues" evidence="1">
    <location>
        <begin position="150"/>
        <end position="162"/>
    </location>
</feature>
<proteinExistence type="predicted"/>
<comment type="caution">
    <text evidence="2">The sequence shown here is derived from an EMBL/GenBank/DDBJ whole genome shotgun (WGS) entry which is preliminary data.</text>
</comment>
<reference evidence="2 3" key="1">
    <citation type="journal article" date="2015" name="Genome Biol. Evol.">
        <title>Comparative Genomics of a Bacterivorous Green Alga Reveals Evolutionary Causalities and Consequences of Phago-Mixotrophic Mode of Nutrition.</title>
        <authorList>
            <person name="Burns J.A."/>
            <person name="Paasch A."/>
            <person name="Narechania A."/>
            <person name="Kim E."/>
        </authorList>
    </citation>
    <scope>NUCLEOTIDE SEQUENCE [LARGE SCALE GENOMIC DNA]</scope>
    <source>
        <strain evidence="2 3">PLY_AMNH</strain>
    </source>
</reference>
<feature type="region of interest" description="Disordered" evidence="1">
    <location>
        <begin position="1"/>
        <end position="31"/>
    </location>
</feature>
<dbReference type="Proteomes" id="UP001190700">
    <property type="component" value="Unassembled WGS sequence"/>
</dbReference>
<gene>
    <name evidence="2" type="ORF">CYMTET_36754</name>
</gene>
<feature type="compositionally biased region" description="Pro residues" evidence="1">
    <location>
        <begin position="95"/>
        <end position="116"/>
    </location>
</feature>
<evidence type="ECO:0000313" key="3">
    <source>
        <dbReference type="Proteomes" id="UP001190700"/>
    </source>
</evidence>
<dbReference type="AlphaFoldDB" id="A0AAE0F6P0"/>
<sequence>MLLVQETRSRKTNNLGRKTHLTEGGFHSGPRDSIRLAQETLTRPVSSLAPRPVNDTGLPAIWIESQPFTPDRRRVILQSQSQNPTTAPTTTTHPTAPPTSIPTAPPTSIPTAPPTSIPTASPTSIPTAPPPVSQRRPPPKTQPALYQCPNGASTSSISNGAHQQYPKRRPHQYPNGAPHHKPNGAPHHKPNSKPHVDSNALPDGSKWK</sequence>
<accession>A0AAE0F6P0</accession>
<feature type="compositionally biased region" description="Low complexity" evidence="1">
    <location>
        <begin position="117"/>
        <end position="126"/>
    </location>
</feature>
<feature type="region of interest" description="Disordered" evidence="1">
    <location>
        <begin position="80"/>
        <end position="208"/>
    </location>
</feature>
<protein>
    <submittedName>
        <fullName evidence="2">Uncharacterized protein</fullName>
    </submittedName>
</protein>
<name>A0AAE0F6P0_9CHLO</name>
<keyword evidence="3" id="KW-1185">Reference proteome</keyword>
<evidence type="ECO:0000256" key="1">
    <source>
        <dbReference type="SAM" id="MobiDB-lite"/>
    </source>
</evidence>
<feature type="compositionally biased region" description="Low complexity" evidence="1">
    <location>
        <begin position="84"/>
        <end position="94"/>
    </location>
</feature>
<dbReference type="EMBL" id="LGRX02024338">
    <property type="protein sequence ID" value="KAK3254016.1"/>
    <property type="molecule type" value="Genomic_DNA"/>
</dbReference>
<feature type="compositionally biased region" description="Basic residues" evidence="1">
    <location>
        <begin position="178"/>
        <end position="192"/>
    </location>
</feature>
<evidence type="ECO:0000313" key="2">
    <source>
        <dbReference type="EMBL" id="KAK3254016.1"/>
    </source>
</evidence>